<evidence type="ECO:0000313" key="2">
    <source>
        <dbReference type="Proteomes" id="UP000324748"/>
    </source>
</evidence>
<protein>
    <submittedName>
        <fullName evidence="1">Uncharacterized protein</fullName>
    </submittedName>
</protein>
<organism evidence="1 2">
    <name type="scientific">Puccinia graminis f. sp. tritici</name>
    <dbReference type="NCBI Taxonomy" id="56615"/>
    <lineage>
        <taxon>Eukaryota</taxon>
        <taxon>Fungi</taxon>
        <taxon>Dikarya</taxon>
        <taxon>Basidiomycota</taxon>
        <taxon>Pucciniomycotina</taxon>
        <taxon>Pucciniomycetes</taxon>
        <taxon>Pucciniales</taxon>
        <taxon>Pucciniaceae</taxon>
        <taxon>Puccinia</taxon>
    </lineage>
</organism>
<reference evidence="1 2" key="1">
    <citation type="submission" date="2019-05" db="EMBL/GenBank/DDBJ databases">
        <title>Emergence of the Ug99 lineage of the wheat stem rust pathogen through somatic hybridization.</title>
        <authorList>
            <person name="Li F."/>
            <person name="Upadhyaya N.M."/>
            <person name="Sperschneider J."/>
            <person name="Matny O."/>
            <person name="Nguyen-Phuc H."/>
            <person name="Mago R."/>
            <person name="Raley C."/>
            <person name="Miller M.E."/>
            <person name="Silverstein K.A.T."/>
            <person name="Henningsen E."/>
            <person name="Hirsch C.D."/>
            <person name="Visser B."/>
            <person name="Pretorius Z.A."/>
            <person name="Steffenson B.J."/>
            <person name="Schwessinger B."/>
            <person name="Dodds P.N."/>
            <person name="Figueroa M."/>
        </authorList>
    </citation>
    <scope>NUCLEOTIDE SEQUENCE [LARGE SCALE GENOMIC DNA]</scope>
    <source>
        <strain evidence="1">21-0</strain>
    </source>
</reference>
<proteinExistence type="predicted"/>
<sequence>MLIKCFSDEGICRLWMSITRTVESPPEPIVFARKVRLRHYVIKVTKLEAIALITTEYNLIQPYPAHPVVGQNSKNHPLQPVRAYISGAQPETYP</sequence>
<dbReference type="AlphaFoldDB" id="A0A5B0QJZ9"/>
<name>A0A5B0QJZ9_PUCGR</name>
<evidence type="ECO:0000313" key="1">
    <source>
        <dbReference type="EMBL" id="KAA1113460.1"/>
    </source>
</evidence>
<dbReference type="EMBL" id="VSWC01000015">
    <property type="protein sequence ID" value="KAA1113460.1"/>
    <property type="molecule type" value="Genomic_DNA"/>
</dbReference>
<keyword evidence="2" id="KW-1185">Reference proteome</keyword>
<dbReference type="Proteomes" id="UP000324748">
    <property type="component" value="Unassembled WGS sequence"/>
</dbReference>
<accession>A0A5B0QJZ9</accession>
<comment type="caution">
    <text evidence="1">The sequence shown here is derived from an EMBL/GenBank/DDBJ whole genome shotgun (WGS) entry which is preliminary data.</text>
</comment>
<gene>
    <name evidence="1" type="ORF">PGT21_032016</name>
</gene>